<evidence type="ECO:0000256" key="3">
    <source>
        <dbReference type="ARBA" id="ARBA00022833"/>
    </source>
</evidence>
<evidence type="ECO:0000259" key="8">
    <source>
        <dbReference type="PROSITE" id="PS50157"/>
    </source>
</evidence>
<evidence type="ECO:0000256" key="2">
    <source>
        <dbReference type="ARBA" id="ARBA00022771"/>
    </source>
</evidence>
<evidence type="ECO:0000256" key="6">
    <source>
        <dbReference type="PROSITE-ProRule" id="PRU00309"/>
    </source>
</evidence>
<reference evidence="10 11" key="1">
    <citation type="submission" date="2020-05" db="EMBL/GenBank/DDBJ databases">
        <title>Electrophorus electricus (electric eel) genome, fEleEle1, primary haplotype.</title>
        <authorList>
            <person name="Myers G."/>
            <person name="Meyer A."/>
            <person name="Fedrigo O."/>
            <person name="Formenti G."/>
            <person name="Rhie A."/>
            <person name="Tracey A."/>
            <person name="Sims Y."/>
            <person name="Jarvis E.D."/>
        </authorList>
    </citation>
    <scope>NUCLEOTIDE SEQUENCE [LARGE SCALE GENOMIC DNA]</scope>
</reference>
<dbReference type="SMART" id="SM00355">
    <property type="entry name" value="ZnF_C2H2"/>
    <property type="match status" value="5"/>
</dbReference>
<feature type="domain" description="THAP-type" evidence="9">
    <location>
        <begin position="1"/>
        <end position="71"/>
    </location>
</feature>
<feature type="region of interest" description="Disordered" evidence="7">
    <location>
        <begin position="290"/>
        <end position="323"/>
    </location>
</feature>
<dbReference type="RefSeq" id="XP_026864993.2">
    <property type="nucleotide sequence ID" value="XM_027009192.2"/>
</dbReference>
<sequence length="455" mass="51037">MVGCYVFGCNHRTGGIAACSFRRFPAKETKRRLWARLLRRPDRKPNPNSRVCSCHFPLGKNIPTILLPGGRLCQPEEETALSPNVLAVGKMALPPNPQENREIALPQYHQEAELADGQIVVSTSEGVEKNGCGKSAKMDKENSFGTCSPVYMEKDGIDARVPEAAHVIGEPEVTDLKPSSLADFKSLTVSSKNGGCYLQCPLCYYQCNTKSSFQIHIGSRHPLHCEDMAVGRLGKIIFYQRTAKLFHCQSCFFTSKDYNKLFDHLLVKHCITRKVAAADEAKRIKHKSDEAKDGCGSSKSGKDLTEVGNGESGVQGKAPSCSEEEEEEDLLAVSQAAKEERDAAVAKYMEQLSPRYYYCKLCKWRCKKKGFLLNHVSQKHKVRKLHACKDCSKTFMLEIMLIRHVNLCHKQGLYKCLYCPFKSNFLRGLRRHLNRCRIEDDNVGLGDGGQENHKK</sequence>
<keyword evidence="3" id="KW-0862">Zinc</keyword>
<protein>
    <recommendedName>
        <fullName evidence="12">THAP-type domain-containing protein</fullName>
    </recommendedName>
</protein>
<dbReference type="SUPFAM" id="SSF57667">
    <property type="entry name" value="beta-beta-alpha zinc fingers"/>
    <property type="match status" value="1"/>
</dbReference>
<dbReference type="GO" id="GO:0003677">
    <property type="term" value="F:DNA binding"/>
    <property type="evidence" value="ECO:0007669"/>
    <property type="project" value="UniProtKB-UniRule"/>
</dbReference>
<evidence type="ECO:0000256" key="7">
    <source>
        <dbReference type="SAM" id="MobiDB-lite"/>
    </source>
</evidence>
<dbReference type="InterPro" id="IPR013087">
    <property type="entry name" value="Znf_C2H2_type"/>
</dbReference>
<dbReference type="KEGG" id="eee:113576855"/>
<reference evidence="10" key="2">
    <citation type="submission" date="2025-08" db="UniProtKB">
        <authorList>
            <consortium name="Ensembl"/>
        </authorList>
    </citation>
    <scope>IDENTIFICATION</scope>
</reference>
<evidence type="ECO:0008006" key="12">
    <source>
        <dbReference type="Google" id="ProtNLM"/>
    </source>
</evidence>
<keyword evidence="2 5" id="KW-0863">Zinc-finger</keyword>
<evidence type="ECO:0000256" key="4">
    <source>
        <dbReference type="ARBA" id="ARBA00023125"/>
    </source>
</evidence>
<feature type="domain" description="C2H2-type" evidence="8">
    <location>
        <begin position="386"/>
        <end position="409"/>
    </location>
</feature>
<evidence type="ECO:0000313" key="11">
    <source>
        <dbReference type="Proteomes" id="UP000314983"/>
    </source>
</evidence>
<dbReference type="Ensembl" id="ENSEEET00000062508.1">
    <property type="protein sequence ID" value="ENSEEEP00000063640.1"/>
    <property type="gene ID" value="ENSEEEG00000027503.1"/>
</dbReference>
<keyword evidence="1" id="KW-0479">Metal-binding</keyword>
<dbReference type="SMART" id="SM00980">
    <property type="entry name" value="THAP"/>
    <property type="match status" value="1"/>
</dbReference>
<reference evidence="10" key="3">
    <citation type="submission" date="2025-09" db="UniProtKB">
        <authorList>
            <consortium name="Ensembl"/>
        </authorList>
    </citation>
    <scope>IDENTIFICATION</scope>
</reference>
<dbReference type="SUPFAM" id="SSF57716">
    <property type="entry name" value="Glucocorticoid receptor-like (DNA-binding domain)"/>
    <property type="match status" value="1"/>
</dbReference>
<evidence type="ECO:0000313" key="10">
    <source>
        <dbReference type="Ensembl" id="ENSEEEP00000063640.1"/>
    </source>
</evidence>
<evidence type="ECO:0000256" key="5">
    <source>
        <dbReference type="PROSITE-ProRule" id="PRU00042"/>
    </source>
</evidence>
<accession>A0AAY5F3V6</accession>
<dbReference type="InterPro" id="IPR006612">
    <property type="entry name" value="THAP_Znf"/>
</dbReference>
<dbReference type="GO" id="GO:0008270">
    <property type="term" value="F:zinc ion binding"/>
    <property type="evidence" value="ECO:0007669"/>
    <property type="project" value="UniProtKB-KW"/>
</dbReference>
<dbReference type="Gene3D" id="3.30.160.60">
    <property type="entry name" value="Classic Zinc Finger"/>
    <property type="match status" value="2"/>
</dbReference>
<dbReference type="Pfam" id="PF05485">
    <property type="entry name" value="THAP"/>
    <property type="match status" value="1"/>
</dbReference>
<dbReference type="InterPro" id="IPR036236">
    <property type="entry name" value="Znf_C2H2_sf"/>
</dbReference>
<dbReference type="InterPro" id="IPR038441">
    <property type="entry name" value="THAP_Znf_sf"/>
</dbReference>
<dbReference type="GeneTree" id="ENSGT00940000172021"/>
<dbReference type="Proteomes" id="UP000314983">
    <property type="component" value="Chromosome 16"/>
</dbReference>
<proteinExistence type="predicted"/>
<dbReference type="Gene3D" id="6.20.210.20">
    <property type="entry name" value="THAP domain"/>
    <property type="match status" value="1"/>
</dbReference>
<dbReference type="GeneID" id="113576855"/>
<dbReference type="PANTHER" id="PTHR37354">
    <property type="entry name" value="CHROMOSOME ALIGNMENT-MAINTAINING PHOSPHOPROTEIN 1"/>
    <property type="match status" value="1"/>
</dbReference>
<keyword evidence="11" id="KW-1185">Reference proteome</keyword>
<gene>
    <name evidence="10" type="primary">LOC113576855</name>
</gene>
<dbReference type="PROSITE" id="PS50157">
    <property type="entry name" value="ZINC_FINGER_C2H2_2"/>
    <property type="match status" value="1"/>
</dbReference>
<evidence type="ECO:0000256" key="1">
    <source>
        <dbReference type="ARBA" id="ARBA00022723"/>
    </source>
</evidence>
<dbReference type="AlphaFoldDB" id="A0AAY5F3V6"/>
<evidence type="ECO:0000259" key="9">
    <source>
        <dbReference type="PROSITE" id="PS50950"/>
    </source>
</evidence>
<name>A0AAY5F3V6_ELEEL</name>
<dbReference type="PROSITE" id="PS00028">
    <property type="entry name" value="ZINC_FINGER_C2H2_1"/>
    <property type="match status" value="1"/>
</dbReference>
<dbReference type="InterPro" id="IPR039330">
    <property type="entry name" value="CAMP"/>
</dbReference>
<keyword evidence="4 6" id="KW-0238">DNA-binding</keyword>
<dbReference type="PROSITE" id="PS50950">
    <property type="entry name" value="ZF_THAP"/>
    <property type="match status" value="1"/>
</dbReference>
<dbReference type="GO" id="GO:0051315">
    <property type="term" value="P:attachment of mitotic spindle microtubules to kinetochore"/>
    <property type="evidence" value="ECO:0007669"/>
    <property type="project" value="InterPro"/>
</dbReference>
<dbReference type="PANTHER" id="PTHR37354:SF1">
    <property type="entry name" value="CHROMOSOME ALIGNMENT-MAINTAINING PHOSPHOPROTEIN 1"/>
    <property type="match status" value="1"/>
</dbReference>
<organism evidence="10 11">
    <name type="scientific">Electrophorus electricus</name>
    <name type="common">Electric eel</name>
    <name type="synonym">Gymnotus electricus</name>
    <dbReference type="NCBI Taxonomy" id="8005"/>
    <lineage>
        <taxon>Eukaryota</taxon>
        <taxon>Metazoa</taxon>
        <taxon>Chordata</taxon>
        <taxon>Craniata</taxon>
        <taxon>Vertebrata</taxon>
        <taxon>Euteleostomi</taxon>
        <taxon>Actinopterygii</taxon>
        <taxon>Neopterygii</taxon>
        <taxon>Teleostei</taxon>
        <taxon>Ostariophysi</taxon>
        <taxon>Gymnotiformes</taxon>
        <taxon>Gymnotoidei</taxon>
        <taxon>Gymnotidae</taxon>
        <taxon>Electrophorus</taxon>
    </lineage>
</organism>